<sequence length="348" mass="38106">MWLIAVDEAGYGPKLGPLVIGATAWQRAGSEPIEGPGVEPVEDWSVDQVEPNPFAAIAAPVRVADGLVRVDDSKQIFKGGSLTMLQRIVSVALHACGRREQTLLERLATLLPRDFDAIQRVRWLESIGVDSTGPLAFSSLEQTRKAVEQWGRSDWKLRDCQARMIDAASFNRYCAGDPAGSQETPSVGPQGNKSDLLGETSITLAADLLDAVQDPSSPESVQIFFDRHGGRRYYAGVIQQFFGGESVRIVSEDARQSVYETVRRGAPVRLHFTVKGDRFTPVALSSLHAKYLREVAMAALNNYFRAAAPAANFRPTAGYPVDADRFIEQVRCVMTARGIADGELIRCR</sequence>
<organism evidence="1 2">
    <name type="scientific">Allorhodopirellula solitaria</name>
    <dbReference type="NCBI Taxonomy" id="2527987"/>
    <lineage>
        <taxon>Bacteria</taxon>
        <taxon>Pseudomonadati</taxon>
        <taxon>Planctomycetota</taxon>
        <taxon>Planctomycetia</taxon>
        <taxon>Pirellulales</taxon>
        <taxon>Pirellulaceae</taxon>
        <taxon>Allorhodopirellula</taxon>
    </lineage>
</organism>
<dbReference type="InterPro" id="IPR036397">
    <property type="entry name" value="RNaseH_sf"/>
</dbReference>
<gene>
    <name evidence="1" type="ORF">CA85_33560</name>
</gene>
<accession>A0A5C5XR76</accession>
<dbReference type="OrthoDB" id="5498373at2"/>
<protein>
    <submittedName>
        <fullName evidence="1">Uncharacterized protein</fullName>
    </submittedName>
</protein>
<dbReference type="GO" id="GO:0003676">
    <property type="term" value="F:nucleic acid binding"/>
    <property type="evidence" value="ECO:0007669"/>
    <property type="project" value="InterPro"/>
</dbReference>
<keyword evidence="2" id="KW-1185">Reference proteome</keyword>
<evidence type="ECO:0000313" key="1">
    <source>
        <dbReference type="EMBL" id="TWT65011.1"/>
    </source>
</evidence>
<dbReference type="AlphaFoldDB" id="A0A5C5XR76"/>
<dbReference type="EMBL" id="SJPK01000008">
    <property type="protein sequence ID" value="TWT65011.1"/>
    <property type="molecule type" value="Genomic_DNA"/>
</dbReference>
<dbReference type="RefSeq" id="WP_146392275.1">
    <property type="nucleotide sequence ID" value="NZ_SJPK01000008.1"/>
</dbReference>
<comment type="caution">
    <text evidence="1">The sequence shown here is derived from an EMBL/GenBank/DDBJ whole genome shotgun (WGS) entry which is preliminary data.</text>
</comment>
<name>A0A5C5XR76_9BACT</name>
<proteinExistence type="predicted"/>
<reference evidence="1 2" key="1">
    <citation type="submission" date="2019-02" db="EMBL/GenBank/DDBJ databases">
        <title>Deep-cultivation of Planctomycetes and their phenomic and genomic characterization uncovers novel biology.</title>
        <authorList>
            <person name="Wiegand S."/>
            <person name="Jogler M."/>
            <person name="Boedeker C."/>
            <person name="Pinto D."/>
            <person name="Vollmers J."/>
            <person name="Rivas-Marin E."/>
            <person name="Kohn T."/>
            <person name="Peeters S.H."/>
            <person name="Heuer A."/>
            <person name="Rast P."/>
            <person name="Oberbeckmann S."/>
            <person name="Bunk B."/>
            <person name="Jeske O."/>
            <person name="Meyerdierks A."/>
            <person name="Storesund J.E."/>
            <person name="Kallscheuer N."/>
            <person name="Luecker S."/>
            <person name="Lage O.M."/>
            <person name="Pohl T."/>
            <person name="Merkel B.J."/>
            <person name="Hornburger P."/>
            <person name="Mueller R.-W."/>
            <person name="Bruemmer F."/>
            <person name="Labrenz M."/>
            <person name="Spormann A.M."/>
            <person name="Op Den Camp H."/>
            <person name="Overmann J."/>
            <person name="Amann R."/>
            <person name="Jetten M.S.M."/>
            <person name="Mascher T."/>
            <person name="Medema M.H."/>
            <person name="Devos D.P."/>
            <person name="Kaster A.-K."/>
            <person name="Ovreas L."/>
            <person name="Rohde M."/>
            <person name="Galperin M.Y."/>
            <person name="Jogler C."/>
        </authorList>
    </citation>
    <scope>NUCLEOTIDE SEQUENCE [LARGE SCALE GENOMIC DNA]</scope>
    <source>
        <strain evidence="1 2">CA85</strain>
    </source>
</reference>
<evidence type="ECO:0000313" key="2">
    <source>
        <dbReference type="Proteomes" id="UP000318053"/>
    </source>
</evidence>
<dbReference type="Gene3D" id="3.30.420.10">
    <property type="entry name" value="Ribonuclease H-like superfamily/Ribonuclease H"/>
    <property type="match status" value="1"/>
</dbReference>
<dbReference type="Proteomes" id="UP000318053">
    <property type="component" value="Unassembled WGS sequence"/>
</dbReference>